<dbReference type="EMBL" id="JANEYF010001281">
    <property type="protein sequence ID" value="KAJ8965019.1"/>
    <property type="molecule type" value="Genomic_DNA"/>
</dbReference>
<accession>A0AAV8ZMK1</accession>
<protein>
    <submittedName>
        <fullName evidence="1">Uncharacterized protein</fullName>
    </submittedName>
</protein>
<organism evidence="1 2">
    <name type="scientific">Rhamnusium bicolor</name>
    <dbReference type="NCBI Taxonomy" id="1586634"/>
    <lineage>
        <taxon>Eukaryota</taxon>
        <taxon>Metazoa</taxon>
        <taxon>Ecdysozoa</taxon>
        <taxon>Arthropoda</taxon>
        <taxon>Hexapoda</taxon>
        <taxon>Insecta</taxon>
        <taxon>Pterygota</taxon>
        <taxon>Neoptera</taxon>
        <taxon>Endopterygota</taxon>
        <taxon>Coleoptera</taxon>
        <taxon>Polyphaga</taxon>
        <taxon>Cucujiformia</taxon>
        <taxon>Chrysomeloidea</taxon>
        <taxon>Cerambycidae</taxon>
        <taxon>Lepturinae</taxon>
        <taxon>Rhagiini</taxon>
        <taxon>Rhamnusium</taxon>
    </lineage>
</organism>
<keyword evidence="2" id="KW-1185">Reference proteome</keyword>
<comment type="caution">
    <text evidence="1">The sequence shown here is derived from an EMBL/GenBank/DDBJ whole genome shotgun (WGS) entry which is preliminary data.</text>
</comment>
<sequence>MQCATASNISWKSIQECFSSGQADELLVENGKRTDAVEPKITFIPTIVYNDIFSAALQNLSLTNFLNVVQFISDEEECGGCHLNGSNRMATIDVVVLSLSFLLICKQIV</sequence>
<evidence type="ECO:0000313" key="1">
    <source>
        <dbReference type="EMBL" id="KAJ8965019.1"/>
    </source>
</evidence>
<name>A0AAV8ZMK1_9CUCU</name>
<evidence type="ECO:0000313" key="2">
    <source>
        <dbReference type="Proteomes" id="UP001162156"/>
    </source>
</evidence>
<dbReference type="AlphaFoldDB" id="A0AAV8ZMK1"/>
<proteinExistence type="predicted"/>
<reference evidence="1" key="1">
    <citation type="journal article" date="2023" name="Insect Mol. Biol.">
        <title>Genome sequencing provides insights into the evolution of gene families encoding plant cell wall-degrading enzymes in longhorned beetles.</title>
        <authorList>
            <person name="Shin N.R."/>
            <person name="Okamura Y."/>
            <person name="Kirsch R."/>
            <person name="Pauchet Y."/>
        </authorList>
    </citation>
    <scope>NUCLEOTIDE SEQUENCE</scope>
    <source>
        <strain evidence="1">RBIC_L_NR</strain>
    </source>
</reference>
<gene>
    <name evidence="1" type="ORF">NQ314_004417</name>
</gene>
<dbReference type="Proteomes" id="UP001162156">
    <property type="component" value="Unassembled WGS sequence"/>
</dbReference>